<dbReference type="PROSITE" id="PS51257">
    <property type="entry name" value="PROKAR_LIPOPROTEIN"/>
    <property type="match status" value="1"/>
</dbReference>
<organism evidence="1 2">
    <name type="scientific">Sphingomonas sanguinis</name>
    <dbReference type="NCBI Taxonomy" id="33051"/>
    <lineage>
        <taxon>Bacteria</taxon>
        <taxon>Pseudomonadati</taxon>
        <taxon>Pseudomonadota</taxon>
        <taxon>Alphaproteobacteria</taxon>
        <taxon>Sphingomonadales</taxon>
        <taxon>Sphingomonadaceae</taxon>
        <taxon>Sphingomonas</taxon>
    </lineage>
</organism>
<protein>
    <submittedName>
        <fullName evidence="1">Uncharacterized protein</fullName>
    </submittedName>
</protein>
<dbReference type="EMBL" id="JAOBTW010000007">
    <property type="protein sequence ID" value="MDZ7281833.1"/>
    <property type="molecule type" value="Genomic_DNA"/>
</dbReference>
<comment type="caution">
    <text evidence="1">The sequence shown here is derived from an EMBL/GenBank/DDBJ whole genome shotgun (WGS) entry which is preliminary data.</text>
</comment>
<evidence type="ECO:0000313" key="1">
    <source>
        <dbReference type="EMBL" id="MDZ7281833.1"/>
    </source>
</evidence>
<proteinExistence type="predicted"/>
<evidence type="ECO:0000313" key="2">
    <source>
        <dbReference type="Proteomes" id="UP001292182"/>
    </source>
</evidence>
<name>A0ABU5LPG2_9SPHN</name>
<accession>A0ABU5LPG2</accession>
<reference evidence="2" key="1">
    <citation type="submission" date="2023-07" db="EMBL/GenBank/DDBJ databases">
        <title>Whole genome sequence analysis of rice epiphytic Sphingomonas sanguinis OsEp_Plm_15B2.</title>
        <authorList>
            <person name="Sahu K.P."/>
            <person name="Asharani P."/>
            <person name="Reddy B."/>
            <person name="Kumar A."/>
        </authorList>
    </citation>
    <scope>NUCLEOTIDE SEQUENCE [LARGE SCALE GENOMIC DNA]</scope>
    <source>
        <strain evidence="2">OsEp_Plm_15B2</strain>
    </source>
</reference>
<sequence>MAKVSIGVRGVASCVTAAILVACLPLGAQAVWARPLMGGGGGQGGCPAAPASGGDAMAIGALAAAVCAEVTRLPKGASTDDLEAAMVFAVSQAASKPALIVAALDRLAGADLGQQNFPAALKRVRDAYANQRVRRGTAAVNNGVAFSGGFTTPSLAGGGGSSNYTR</sequence>
<gene>
    <name evidence="1" type="ORF">N4G62_07315</name>
</gene>
<keyword evidence="2" id="KW-1185">Reference proteome</keyword>
<dbReference type="Proteomes" id="UP001292182">
    <property type="component" value="Unassembled WGS sequence"/>
</dbReference>
<dbReference type="RefSeq" id="WP_219019298.1">
    <property type="nucleotide sequence ID" value="NZ_CP079203.1"/>
</dbReference>